<proteinExistence type="inferred from homology"/>
<dbReference type="Gene3D" id="3.30.70.120">
    <property type="match status" value="1"/>
</dbReference>
<dbReference type="GO" id="GO:0005507">
    <property type="term" value="F:copper ion binding"/>
    <property type="evidence" value="ECO:0007669"/>
    <property type="project" value="TreeGrafter"/>
</dbReference>
<dbReference type="HOGENOM" id="CLU_098807_3_1_2"/>
<protein>
    <submittedName>
        <fullName evidence="2">CutA1 divalent ion tolerance protein</fullName>
    </submittedName>
</protein>
<organism evidence="2 3">
    <name type="scientific">Methanococcus vannielii (strain ATCC 35089 / DSM 1224 / JCM 13029 / OCM 148 / SB)</name>
    <dbReference type="NCBI Taxonomy" id="406327"/>
    <lineage>
        <taxon>Archaea</taxon>
        <taxon>Methanobacteriati</taxon>
        <taxon>Methanobacteriota</taxon>
        <taxon>Methanomada group</taxon>
        <taxon>Methanococci</taxon>
        <taxon>Methanococcales</taxon>
        <taxon>Methanococcaceae</taxon>
        <taxon>Methanococcus</taxon>
    </lineage>
</organism>
<dbReference type="eggNOG" id="arCOG04231">
    <property type="taxonomic scope" value="Archaea"/>
</dbReference>
<dbReference type="Pfam" id="PF03091">
    <property type="entry name" value="CutA1"/>
    <property type="match status" value="1"/>
</dbReference>
<dbReference type="STRING" id="406327.Mevan_0483"/>
<dbReference type="OrthoDB" id="8015at2157"/>
<evidence type="ECO:0000313" key="2">
    <source>
        <dbReference type="EMBL" id="ABR54390.1"/>
    </source>
</evidence>
<evidence type="ECO:0000256" key="1">
    <source>
        <dbReference type="ARBA" id="ARBA00010169"/>
    </source>
</evidence>
<keyword evidence="3" id="KW-1185">Reference proteome</keyword>
<dbReference type="AlphaFoldDB" id="A6UPG8"/>
<dbReference type="PANTHER" id="PTHR23419:SF8">
    <property type="entry name" value="FI09726P"/>
    <property type="match status" value="1"/>
</dbReference>
<dbReference type="EMBL" id="CP000742">
    <property type="protein sequence ID" value="ABR54390.1"/>
    <property type="molecule type" value="Genomic_DNA"/>
</dbReference>
<dbReference type="RefSeq" id="WP_011972293.1">
    <property type="nucleotide sequence ID" value="NC_009634.1"/>
</dbReference>
<dbReference type="InterPro" id="IPR004323">
    <property type="entry name" value="Ion_tolerance_CutA"/>
</dbReference>
<name>A6UPG8_METVS</name>
<dbReference type="GeneID" id="5325530"/>
<dbReference type="Proteomes" id="UP000001107">
    <property type="component" value="Chromosome"/>
</dbReference>
<dbReference type="InterPro" id="IPR011322">
    <property type="entry name" value="N-reg_PII-like_a/b"/>
</dbReference>
<dbReference type="InterPro" id="IPR015867">
    <property type="entry name" value="N-reg_PII/ATP_PRibTrfase_C"/>
</dbReference>
<dbReference type="PANTHER" id="PTHR23419">
    <property type="entry name" value="DIVALENT CATION TOLERANCE CUTA-RELATED"/>
    <property type="match status" value="1"/>
</dbReference>
<dbReference type="GO" id="GO:0010038">
    <property type="term" value="P:response to metal ion"/>
    <property type="evidence" value="ECO:0007669"/>
    <property type="project" value="InterPro"/>
</dbReference>
<evidence type="ECO:0000313" key="3">
    <source>
        <dbReference type="Proteomes" id="UP000001107"/>
    </source>
</evidence>
<accession>A6UPG8</accession>
<dbReference type="KEGG" id="mvn:Mevan_0483"/>
<comment type="similarity">
    <text evidence="1">Belongs to the CutA family.</text>
</comment>
<dbReference type="SUPFAM" id="SSF54913">
    <property type="entry name" value="GlnB-like"/>
    <property type="match status" value="1"/>
</dbReference>
<sequence length="107" mass="12427">MGKPLMVYTTFPTIENARSIVKYLLEKKMIVCANLNKHESHYLENGTIEVKMEVGAFLKTVQSKWDSLKELIDEIHPYETPVILKIAVDDSNEEFQTWVRENLLNSK</sequence>
<gene>
    <name evidence="2" type="ordered locus">Mevan_0483</name>
</gene>
<reference evidence="2" key="1">
    <citation type="submission" date="2007-06" db="EMBL/GenBank/DDBJ databases">
        <title>Complete sequence of Methanococcus vannielii SB.</title>
        <authorList>
            <consortium name="US DOE Joint Genome Institute"/>
            <person name="Copeland A."/>
            <person name="Lucas S."/>
            <person name="Lapidus A."/>
            <person name="Barry K."/>
            <person name="Glavina del Rio T."/>
            <person name="Dalin E."/>
            <person name="Tice H."/>
            <person name="Pitluck S."/>
            <person name="Chain P."/>
            <person name="Malfatti S."/>
            <person name="Shin M."/>
            <person name="Vergez L."/>
            <person name="Schmutz J."/>
            <person name="Larimer F."/>
            <person name="Land M."/>
            <person name="Hauser L."/>
            <person name="Kyrpides N."/>
            <person name="Anderson I."/>
            <person name="Sieprawska-Lupa M."/>
            <person name="Whitman W.B."/>
            <person name="Richardson P."/>
        </authorList>
    </citation>
    <scope>NUCLEOTIDE SEQUENCE [LARGE SCALE GENOMIC DNA]</scope>
    <source>
        <strain evidence="2">SB</strain>
    </source>
</reference>